<dbReference type="RefSeq" id="WP_343163321.1">
    <property type="nucleotide sequence ID" value="NZ_JBHRSV010000028.1"/>
</dbReference>
<feature type="binding site" evidence="7">
    <location>
        <position position="127"/>
    </location>
    <ligand>
        <name>substrate</name>
    </ligand>
</feature>
<dbReference type="EC" id="1.1.1.262" evidence="7"/>
<evidence type="ECO:0000313" key="9">
    <source>
        <dbReference type="Proteomes" id="UP001595379"/>
    </source>
</evidence>
<feature type="binding site" evidence="7">
    <location>
        <position position="128"/>
    </location>
    <ligand>
        <name>substrate</name>
    </ligand>
</feature>
<comment type="subcellular location">
    <subcellularLocation>
        <location evidence="7">Cytoplasm</location>
    </subcellularLocation>
</comment>
<keyword evidence="4 7" id="KW-0560">Oxidoreductase</keyword>
<dbReference type="GO" id="GO:0050570">
    <property type="term" value="F:4-hydroxythreonine-4-phosphate dehydrogenase activity"/>
    <property type="evidence" value="ECO:0007669"/>
    <property type="project" value="UniProtKB-EC"/>
</dbReference>
<evidence type="ECO:0000256" key="1">
    <source>
        <dbReference type="ARBA" id="ARBA00022490"/>
    </source>
</evidence>
<feature type="binding site" evidence="7">
    <location>
        <position position="280"/>
    </location>
    <ligand>
        <name>substrate</name>
    </ligand>
</feature>
<keyword evidence="9" id="KW-1185">Reference proteome</keyword>
<evidence type="ECO:0000256" key="3">
    <source>
        <dbReference type="ARBA" id="ARBA00022857"/>
    </source>
</evidence>
<comment type="subunit">
    <text evidence="7">Homodimer.</text>
</comment>
<feature type="binding site" evidence="7">
    <location>
        <position position="263"/>
    </location>
    <ligand>
        <name>a divalent metal cation</name>
        <dbReference type="ChEBI" id="CHEBI:60240"/>
        <note>ligand shared between dimeric partners</note>
    </ligand>
</feature>
<keyword evidence="2 7" id="KW-0479">Metal-binding</keyword>
<feature type="binding site" evidence="7">
    <location>
        <position position="208"/>
    </location>
    <ligand>
        <name>a divalent metal cation</name>
        <dbReference type="ChEBI" id="CHEBI:60240"/>
        <note>ligand shared between dimeric partners</note>
    </ligand>
</feature>
<dbReference type="Pfam" id="PF04166">
    <property type="entry name" value="PdxA"/>
    <property type="match status" value="1"/>
</dbReference>
<evidence type="ECO:0000256" key="5">
    <source>
        <dbReference type="ARBA" id="ARBA00023027"/>
    </source>
</evidence>
<organism evidence="8 9">
    <name type="scientific">Hyphobacterium vulgare</name>
    <dbReference type="NCBI Taxonomy" id="1736751"/>
    <lineage>
        <taxon>Bacteria</taxon>
        <taxon>Pseudomonadati</taxon>
        <taxon>Pseudomonadota</taxon>
        <taxon>Alphaproteobacteria</taxon>
        <taxon>Maricaulales</taxon>
        <taxon>Maricaulaceae</taxon>
        <taxon>Hyphobacterium</taxon>
    </lineage>
</organism>
<comment type="similarity">
    <text evidence="7">Belongs to the PdxA family.</text>
</comment>
<dbReference type="Proteomes" id="UP001595379">
    <property type="component" value="Unassembled WGS sequence"/>
</dbReference>
<keyword evidence="5 7" id="KW-0520">NAD</keyword>
<evidence type="ECO:0000313" key="8">
    <source>
        <dbReference type="EMBL" id="MFC2927336.1"/>
    </source>
</evidence>
<evidence type="ECO:0000256" key="7">
    <source>
        <dbReference type="HAMAP-Rule" id="MF_00536"/>
    </source>
</evidence>
<comment type="miscellaneous">
    <text evidence="7">The active site is located at the dimer interface.</text>
</comment>
<dbReference type="NCBIfam" id="TIGR00557">
    <property type="entry name" value="pdxA"/>
    <property type="match status" value="1"/>
</dbReference>
<keyword evidence="3 7" id="KW-0521">NADP</keyword>
<dbReference type="EMBL" id="JBHRSV010000028">
    <property type="protein sequence ID" value="MFC2927336.1"/>
    <property type="molecule type" value="Genomic_DNA"/>
</dbReference>
<accession>A0ABV7A0N2</accession>
<comment type="cofactor">
    <cofactor evidence="7">
        <name>Zn(2+)</name>
        <dbReference type="ChEBI" id="CHEBI:29105"/>
    </cofactor>
    <cofactor evidence="7">
        <name>Mg(2+)</name>
        <dbReference type="ChEBI" id="CHEBI:18420"/>
    </cofactor>
    <cofactor evidence="7">
        <name>Co(2+)</name>
        <dbReference type="ChEBI" id="CHEBI:48828"/>
    </cofactor>
    <text evidence="7">Binds 1 divalent metal cation per subunit. Can use ions such as Zn(2+), Mg(2+) or Co(2+).</text>
</comment>
<dbReference type="InterPro" id="IPR005255">
    <property type="entry name" value="PdxA_fam"/>
</dbReference>
<keyword evidence="7" id="KW-0460">Magnesium</keyword>
<keyword evidence="7" id="KW-0170">Cobalt</keyword>
<feature type="binding site" evidence="7">
    <location>
        <position position="289"/>
    </location>
    <ligand>
        <name>substrate</name>
    </ligand>
</feature>
<dbReference type="PANTHER" id="PTHR30004">
    <property type="entry name" value="4-HYDROXYTHREONINE-4-PHOSPHATE DEHYDROGENASE"/>
    <property type="match status" value="1"/>
</dbReference>
<keyword evidence="6 7" id="KW-0664">Pyridoxine biosynthesis</keyword>
<reference evidence="9" key="1">
    <citation type="journal article" date="2019" name="Int. J. Syst. Evol. Microbiol.">
        <title>The Global Catalogue of Microorganisms (GCM) 10K type strain sequencing project: providing services to taxonomists for standard genome sequencing and annotation.</title>
        <authorList>
            <consortium name="The Broad Institute Genomics Platform"/>
            <consortium name="The Broad Institute Genome Sequencing Center for Infectious Disease"/>
            <person name="Wu L."/>
            <person name="Ma J."/>
        </authorList>
    </citation>
    <scope>NUCLEOTIDE SEQUENCE [LARGE SCALE GENOMIC DNA]</scope>
    <source>
        <strain evidence="9">KCTC 52487</strain>
    </source>
</reference>
<feature type="binding site" evidence="7">
    <location>
        <position position="163"/>
    </location>
    <ligand>
        <name>a divalent metal cation</name>
        <dbReference type="ChEBI" id="CHEBI:60240"/>
        <note>ligand shared between dimeric partners</note>
    </ligand>
</feature>
<comment type="pathway">
    <text evidence="7">Cofactor biosynthesis; pyridoxine 5'-phosphate biosynthesis; pyridoxine 5'-phosphate from D-erythrose 4-phosphate: step 4/5.</text>
</comment>
<keyword evidence="7" id="KW-0862">Zinc</keyword>
<protein>
    <recommendedName>
        <fullName evidence="7">4-hydroxythreonine-4-phosphate dehydrogenase</fullName>
        <ecNumber evidence="7">1.1.1.262</ecNumber>
    </recommendedName>
    <alternativeName>
        <fullName evidence="7">4-(phosphohydroxy)-L-threonine dehydrogenase</fullName>
    </alternativeName>
</protein>
<evidence type="ECO:0000256" key="6">
    <source>
        <dbReference type="ARBA" id="ARBA00023096"/>
    </source>
</evidence>
<comment type="catalytic activity">
    <reaction evidence="7">
        <text>4-(phosphooxy)-L-threonine + NAD(+) = 3-amino-2-oxopropyl phosphate + CO2 + NADH</text>
        <dbReference type="Rhea" id="RHEA:32275"/>
        <dbReference type="ChEBI" id="CHEBI:16526"/>
        <dbReference type="ChEBI" id="CHEBI:57279"/>
        <dbReference type="ChEBI" id="CHEBI:57540"/>
        <dbReference type="ChEBI" id="CHEBI:57945"/>
        <dbReference type="ChEBI" id="CHEBI:58452"/>
        <dbReference type="EC" id="1.1.1.262"/>
    </reaction>
</comment>
<dbReference type="Gene3D" id="3.40.718.10">
    <property type="entry name" value="Isopropylmalate Dehydrogenase"/>
    <property type="match status" value="1"/>
</dbReference>
<dbReference type="NCBIfam" id="NF003699">
    <property type="entry name" value="PRK05312.1"/>
    <property type="match status" value="1"/>
</dbReference>
<dbReference type="HAMAP" id="MF_00536">
    <property type="entry name" value="PdxA"/>
    <property type="match status" value="1"/>
</dbReference>
<comment type="caution">
    <text evidence="8">The sequence shown here is derived from an EMBL/GenBank/DDBJ whole genome shotgun (WGS) entry which is preliminary data.</text>
</comment>
<dbReference type="PANTHER" id="PTHR30004:SF6">
    <property type="entry name" value="D-THREONATE 4-PHOSPHATE DEHYDROGENASE"/>
    <property type="match status" value="1"/>
</dbReference>
<proteinExistence type="inferred from homology"/>
<name>A0ABV7A0N2_9PROT</name>
<evidence type="ECO:0000256" key="2">
    <source>
        <dbReference type="ARBA" id="ARBA00022723"/>
    </source>
</evidence>
<sequence>MGRPVAVTQGDPAGIGPEITHAAWRALKDGGPVFFVIGDPSLYGGTAREIKAAAEASRVFADALPVLSSPLAVPAVPGRPDARNAPSTISSIERAVGLTVAGDACGVVTNPIAKSVLREAGFGHPGHTEFVADLTADLPVDSARGPVMMLAGPSLRVALVSIHKPLRDAIASLTADRIAHVVRVTFEALKRDFGIDAPRLALAGLNPHAGEGGHIGREEIEIITPAADALRADGFDIAGPLPPDAMFHAEARAGYDAAICLYHDQGLIPLKALDFWNGVNVTLGLPIVRTSPDHGTAFDIAGTGVARADSLIAAIRLAAEMGRRRGV</sequence>
<keyword evidence="1 7" id="KW-0963">Cytoplasm</keyword>
<dbReference type="SUPFAM" id="SSF53659">
    <property type="entry name" value="Isocitrate/Isopropylmalate dehydrogenase-like"/>
    <property type="match status" value="1"/>
</dbReference>
<dbReference type="InterPro" id="IPR037510">
    <property type="entry name" value="PdxA"/>
</dbReference>
<feature type="binding site" evidence="7">
    <location>
        <position position="271"/>
    </location>
    <ligand>
        <name>substrate</name>
    </ligand>
</feature>
<gene>
    <name evidence="7 8" type="primary">pdxA</name>
    <name evidence="8" type="ORF">ACFOOR_14605</name>
</gene>
<comment type="function">
    <text evidence="7">Catalyzes the NAD(P)-dependent oxidation of 4-(phosphooxy)-L-threonine (HTP) into 2-amino-3-oxo-4-(phosphooxy)butyric acid which spontaneously decarboxylates to form 3-amino-2-oxopropyl phosphate (AHAP).</text>
</comment>
<evidence type="ECO:0000256" key="4">
    <source>
        <dbReference type="ARBA" id="ARBA00023002"/>
    </source>
</evidence>